<dbReference type="InParanoid" id="A0A395JT28"/>
<keyword evidence="2" id="KW-1185">Reference proteome</keyword>
<dbReference type="InterPro" id="IPR017143">
    <property type="entry name" value="UCP037225"/>
</dbReference>
<name>A0A395JT28_9GAMM</name>
<reference evidence="1 2" key="1">
    <citation type="submission" date="2018-06" db="EMBL/GenBank/DDBJ databases">
        <title>Genomic Encyclopedia of Type Strains, Phase IV (KMG-IV): sequencing the most valuable type-strain genomes for metagenomic binning, comparative biology and taxonomic classification.</title>
        <authorList>
            <person name="Goeker M."/>
        </authorList>
    </citation>
    <scope>NUCLEOTIDE SEQUENCE [LARGE SCALE GENOMIC DNA]</scope>
    <source>
        <strain evidence="1 2">DSM 24032</strain>
    </source>
</reference>
<dbReference type="OrthoDB" id="9814566at2"/>
<organism evidence="1 2">
    <name type="scientific">Arenicella xantha</name>
    <dbReference type="NCBI Taxonomy" id="644221"/>
    <lineage>
        <taxon>Bacteria</taxon>
        <taxon>Pseudomonadati</taxon>
        <taxon>Pseudomonadota</taxon>
        <taxon>Gammaproteobacteria</taxon>
        <taxon>Arenicellales</taxon>
        <taxon>Arenicellaceae</taxon>
        <taxon>Arenicella</taxon>
    </lineage>
</organism>
<protein>
    <submittedName>
        <fullName evidence="1">Cysteine-rich CPXCG protein</fullName>
    </submittedName>
</protein>
<gene>
    <name evidence="1" type="ORF">DFR28_101878</name>
</gene>
<dbReference type="InterPro" id="IPR025990">
    <property type="entry name" value="zinc_ribbon_bacterial"/>
</dbReference>
<evidence type="ECO:0000313" key="1">
    <source>
        <dbReference type="EMBL" id="RBP53492.1"/>
    </source>
</evidence>
<sequence length="64" mass="7342">MYHEEQVTCPYCGESFTAFIDLSQGNHRTVEDCYVCCRPIEFVIESDGAQLLRVDTFTDDESIN</sequence>
<dbReference type="Proteomes" id="UP000253083">
    <property type="component" value="Unassembled WGS sequence"/>
</dbReference>
<evidence type="ECO:0000313" key="2">
    <source>
        <dbReference type="Proteomes" id="UP000253083"/>
    </source>
</evidence>
<dbReference type="PIRSF" id="PIRSF037225">
    <property type="entry name" value="UCP037225"/>
    <property type="match status" value="1"/>
</dbReference>
<proteinExistence type="predicted"/>
<dbReference type="EMBL" id="QNRT01000001">
    <property type="protein sequence ID" value="RBP53492.1"/>
    <property type="molecule type" value="Genomic_DNA"/>
</dbReference>
<dbReference type="AlphaFoldDB" id="A0A395JT28"/>
<accession>A0A395JT28</accession>
<comment type="caution">
    <text evidence="1">The sequence shown here is derived from an EMBL/GenBank/DDBJ whole genome shotgun (WGS) entry which is preliminary data.</text>
</comment>
<dbReference type="Pfam" id="PF14255">
    <property type="entry name" value="Zn_ribbon_21"/>
    <property type="match status" value="1"/>
</dbReference>